<feature type="compositionally biased region" description="Low complexity" evidence="1">
    <location>
        <begin position="39"/>
        <end position="52"/>
    </location>
</feature>
<evidence type="ECO:0000256" key="1">
    <source>
        <dbReference type="SAM" id="MobiDB-lite"/>
    </source>
</evidence>
<accession>A0A371DNQ7</accession>
<feature type="region of interest" description="Disordered" evidence="1">
    <location>
        <begin position="1"/>
        <end position="52"/>
    </location>
</feature>
<organism evidence="2 3">
    <name type="scientific">Lentinus brumalis</name>
    <dbReference type="NCBI Taxonomy" id="2498619"/>
    <lineage>
        <taxon>Eukaryota</taxon>
        <taxon>Fungi</taxon>
        <taxon>Dikarya</taxon>
        <taxon>Basidiomycota</taxon>
        <taxon>Agaricomycotina</taxon>
        <taxon>Agaricomycetes</taxon>
        <taxon>Polyporales</taxon>
        <taxon>Polyporaceae</taxon>
        <taxon>Lentinus</taxon>
    </lineage>
</organism>
<protein>
    <submittedName>
        <fullName evidence="2">Uncharacterized protein</fullName>
    </submittedName>
</protein>
<reference evidence="2 3" key="1">
    <citation type="journal article" date="2018" name="Biotechnol. Biofuels">
        <title>Integrative visual omics of the white-rot fungus Polyporus brumalis exposes the biotechnological potential of its oxidative enzymes for delignifying raw plant biomass.</title>
        <authorList>
            <person name="Miyauchi S."/>
            <person name="Rancon A."/>
            <person name="Drula E."/>
            <person name="Hage H."/>
            <person name="Chaduli D."/>
            <person name="Favel A."/>
            <person name="Grisel S."/>
            <person name="Henrissat B."/>
            <person name="Herpoel-Gimbert I."/>
            <person name="Ruiz-Duenas F.J."/>
            <person name="Chevret D."/>
            <person name="Hainaut M."/>
            <person name="Lin J."/>
            <person name="Wang M."/>
            <person name="Pangilinan J."/>
            <person name="Lipzen A."/>
            <person name="Lesage-Meessen L."/>
            <person name="Navarro D."/>
            <person name="Riley R."/>
            <person name="Grigoriev I.V."/>
            <person name="Zhou S."/>
            <person name="Raouche S."/>
            <person name="Rosso M.N."/>
        </authorList>
    </citation>
    <scope>NUCLEOTIDE SEQUENCE [LARGE SCALE GENOMIC DNA]</scope>
    <source>
        <strain evidence="2 3">BRFM 1820</strain>
    </source>
</reference>
<proteinExistence type="predicted"/>
<dbReference type="InterPro" id="IPR032675">
    <property type="entry name" value="LRR_dom_sf"/>
</dbReference>
<evidence type="ECO:0000313" key="3">
    <source>
        <dbReference type="Proteomes" id="UP000256964"/>
    </source>
</evidence>
<feature type="region of interest" description="Disordered" evidence="1">
    <location>
        <begin position="420"/>
        <end position="452"/>
    </location>
</feature>
<sequence length="537" mass="58718">MSYRPQNTAATDGAAFVEPQQTLQEPHADHAPDGLVGGSPASAASPADTSSPDSFVCAELRSLSDKSEATFHTHGAAMAMDKASSGNAVRVVSLPNYKNRPLVRIECSLRNSESQECILHREDDSQEITTMGDALRVYAERVESIHFDASLLPIPYSGEAIAPPATLPFPPPFVATTSHSGGHPNPRAMPFLVFLRDMSITSNRAVSVRSLIEFLHYCPKLRTLAVHSSREHPSVLPEGVDDLAEPSLPYLQQLTMDGLLTHTAEMLLDKLQHSLKESTKVQTDFYETGFPVLQHGPALQKLLLPIRHANVFYACLATDSDDSSQSDAVVPRTAARYPYLFTFADPTVRVQLNWHWAPERDAPPNLSHIGLSSSCLRNVRTLSLSTCNVDPSCVDLFMIMQSFRALRRVEVHATQISHNTLATAQSPETRPATAASSSAVPDPGSTVTPALTSSSCTSRYSLYRVRRGVGTVLRHLANMPLLFSVAIAHTPHAKPVDRSDTSGAAGRPARTSLQRLVRFYYEPLRAVMVRRSTLWEP</sequence>
<dbReference type="SUPFAM" id="SSF52047">
    <property type="entry name" value="RNI-like"/>
    <property type="match status" value="1"/>
</dbReference>
<evidence type="ECO:0000313" key="2">
    <source>
        <dbReference type="EMBL" id="RDX54154.1"/>
    </source>
</evidence>
<keyword evidence="3" id="KW-1185">Reference proteome</keyword>
<feature type="compositionally biased region" description="Polar residues" evidence="1">
    <location>
        <begin position="1"/>
        <end position="10"/>
    </location>
</feature>
<dbReference type="AlphaFoldDB" id="A0A371DNQ7"/>
<dbReference type="OrthoDB" id="2751625at2759"/>
<name>A0A371DNQ7_9APHY</name>
<dbReference type="Gene3D" id="3.80.10.10">
    <property type="entry name" value="Ribonuclease Inhibitor"/>
    <property type="match status" value="1"/>
</dbReference>
<gene>
    <name evidence="2" type="ORF">OH76DRAFT_1552914</name>
</gene>
<dbReference type="Proteomes" id="UP000256964">
    <property type="component" value="Unassembled WGS sequence"/>
</dbReference>
<dbReference type="EMBL" id="KZ857385">
    <property type="protein sequence ID" value="RDX54154.1"/>
    <property type="molecule type" value="Genomic_DNA"/>
</dbReference>